<keyword evidence="1" id="KW-1133">Transmembrane helix</keyword>
<dbReference type="InterPro" id="IPR047676">
    <property type="entry name" value="FxLYD_dom"/>
</dbReference>
<gene>
    <name evidence="2" type="ORF">A9C19_08060</name>
</gene>
<protein>
    <recommendedName>
        <fullName evidence="4">Zinc-ribbon domain-containing protein</fullName>
    </recommendedName>
</protein>
<dbReference type="Proteomes" id="UP000181936">
    <property type="component" value="Chromosome"/>
</dbReference>
<organism evidence="2 3">
    <name type="scientific">Bacillus weihaiensis</name>
    <dbReference type="NCBI Taxonomy" id="1547283"/>
    <lineage>
        <taxon>Bacteria</taxon>
        <taxon>Bacillati</taxon>
        <taxon>Bacillota</taxon>
        <taxon>Bacilli</taxon>
        <taxon>Bacillales</taxon>
        <taxon>Bacillaceae</taxon>
        <taxon>Bacillus</taxon>
    </lineage>
</organism>
<dbReference type="NCBIfam" id="NF038353">
    <property type="entry name" value="FxLYD_dom"/>
    <property type="match status" value="1"/>
</dbReference>
<evidence type="ECO:0008006" key="4">
    <source>
        <dbReference type="Google" id="ProtNLM"/>
    </source>
</evidence>
<evidence type="ECO:0000256" key="1">
    <source>
        <dbReference type="SAM" id="Phobius"/>
    </source>
</evidence>
<name>A0A1L3MQR6_9BACI</name>
<dbReference type="AlphaFoldDB" id="A0A1L3MQR6"/>
<sequence>MFCPNCGEGNIDKRANYCPICGKKLFFDQIKRKKLTIISIIMPVISLTIVITALITVYHIESNVNKKVLNYQNLAERAALSGEYEEALRLIKKGLSYRENYETLKNEEKLVEAVIELNEDLSSVEKNIMNEQFVDAKKKITTLKKQVDKNESPLFVKLTYEIEKAESSVKIGELKEEITELSTIDELAKKLSTLYSLELQEASELKQQIYTKMIMISSAEAESSLEKKHFSQALFEVDTALQYVVNNDKLLSLKDRIISEKLSFEEAEQERISKAIIAAEEEQQHNLTKAVGLVDVQLKVDKFGDAYIDGSVINNGTEGVHSIIVEFDVKNNEGKLIEAGKTNVFPNKLDPGESGNFEHVTYSTKKDAKIEIKKISWLLEEKKG</sequence>
<keyword evidence="3" id="KW-1185">Reference proteome</keyword>
<evidence type="ECO:0000313" key="3">
    <source>
        <dbReference type="Proteomes" id="UP000181936"/>
    </source>
</evidence>
<reference evidence="2 3" key="1">
    <citation type="journal article" date="2016" name="Sci. Rep.">
        <title>Complete genome sequence and transcriptomic analysis of a novel marine strain Bacillus weihaiensis reveals the mechanism of brown algae degradation.</title>
        <authorList>
            <person name="Zhu Y."/>
            <person name="Chen P."/>
            <person name="Bao Y."/>
            <person name="Men Y."/>
            <person name="Zeng Y."/>
            <person name="Yang J."/>
            <person name="Sun J."/>
            <person name="Sun Y."/>
        </authorList>
    </citation>
    <scope>NUCLEOTIDE SEQUENCE [LARGE SCALE GENOMIC DNA]</scope>
    <source>
        <strain evidence="2 3">Alg07</strain>
    </source>
</reference>
<evidence type="ECO:0000313" key="2">
    <source>
        <dbReference type="EMBL" id="APH04705.1"/>
    </source>
</evidence>
<keyword evidence="1" id="KW-0812">Transmembrane</keyword>
<accession>A0A1L3MQR6</accession>
<proteinExistence type="predicted"/>
<feature type="transmembrane region" description="Helical" evidence="1">
    <location>
        <begin position="35"/>
        <end position="60"/>
    </location>
</feature>
<keyword evidence="1" id="KW-0472">Membrane</keyword>
<dbReference type="EMBL" id="CP016020">
    <property type="protein sequence ID" value="APH04705.1"/>
    <property type="molecule type" value="Genomic_DNA"/>
</dbReference>
<dbReference type="STRING" id="1547283.A9C19_08060"/>
<dbReference type="KEGG" id="bwh:A9C19_08060"/>
<dbReference type="RefSeq" id="WP_072579495.1">
    <property type="nucleotide sequence ID" value="NZ_CP016020.1"/>
</dbReference>
<dbReference type="OrthoDB" id="1822804at2"/>